<feature type="compositionally biased region" description="Basic and acidic residues" evidence="4">
    <location>
        <begin position="745"/>
        <end position="765"/>
    </location>
</feature>
<name>A0A8T0GIG4_CERPU</name>
<evidence type="ECO:0000259" key="6">
    <source>
        <dbReference type="Pfam" id="PF12624"/>
    </source>
</evidence>
<comment type="caution">
    <text evidence="9">The sequence shown here is derived from an EMBL/GenBank/DDBJ whole genome shotgun (WGS) entry which is preliminary data.</text>
</comment>
<dbReference type="GO" id="GO:0006623">
    <property type="term" value="P:protein targeting to vacuole"/>
    <property type="evidence" value="ECO:0007669"/>
    <property type="project" value="TreeGrafter"/>
</dbReference>
<feature type="region of interest" description="Disordered" evidence="4">
    <location>
        <begin position="745"/>
        <end position="791"/>
    </location>
</feature>
<dbReference type="Pfam" id="PF25036">
    <property type="entry name" value="VPS13_VAB"/>
    <property type="match status" value="1"/>
</dbReference>
<dbReference type="InterPro" id="IPR026854">
    <property type="entry name" value="VPS13_N"/>
</dbReference>
<evidence type="ECO:0000313" key="10">
    <source>
        <dbReference type="Proteomes" id="UP000822688"/>
    </source>
</evidence>
<dbReference type="InterPro" id="IPR009291">
    <property type="entry name" value="Vps62"/>
</dbReference>
<feature type="region of interest" description="Disordered" evidence="4">
    <location>
        <begin position="3850"/>
        <end position="3883"/>
    </location>
</feature>
<dbReference type="Pfam" id="PF12624">
    <property type="entry name" value="VPS13_N"/>
    <property type="match status" value="1"/>
</dbReference>
<feature type="compositionally biased region" description="Basic and acidic residues" evidence="4">
    <location>
        <begin position="1138"/>
        <end position="1150"/>
    </location>
</feature>
<dbReference type="GO" id="GO:0045053">
    <property type="term" value="P:protein retention in Golgi apparatus"/>
    <property type="evidence" value="ECO:0007669"/>
    <property type="project" value="TreeGrafter"/>
</dbReference>
<evidence type="ECO:0000259" key="5">
    <source>
        <dbReference type="Pfam" id="PF06398"/>
    </source>
</evidence>
<feature type="region of interest" description="Disordered" evidence="4">
    <location>
        <begin position="1315"/>
        <end position="1375"/>
    </location>
</feature>
<dbReference type="GO" id="GO:0005737">
    <property type="term" value="C:cytoplasm"/>
    <property type="evidence" value="ECO:0007669"/>
    <property type="project" value="UniProtKB-ARBA"/>
</dbReference>
<dbReference type="Proteomes" id="UP000822688">
    <property type="component" value="Chromosome 11"/>
</dbReference>
<evidence type="ECO:0008006" key="11">
    <source>
        <dbReference type="Google" id="ProtNLM"/>
    </source>
</evidence>
<dbReference type="Pfam" id="PF06101">
    <property type="entry name" value="Vps62"/>
    <property type="match status" value="3"/>
</dbReference>
<feature type="compositionally biased region" description="Polar residues" evidence="4">
    <location>
        <begin position="770"/>
        <end position="782"/>
    </location>
</feature>
<reference evidence="9 10" key="1">
    <citation type="submission" date="2020-06" db="EMBL/GenBank/DDBJ databases">
        <title>WGS assembly of Ceratodon purpureus strain R40.</title>
        <authorList>
            <person name="Carey S.B."/>
            <person name="Jenkins J."/>
            <person name="Shu S."/>
            <person name="Lovell J.T."/>
            <person name="Sreedasyam A."/>
            <person name="Maumus F."/>
            <person name="Tiley G.P."/>
            <person name="Fernandez-Pozo N."/>
            <person name="Barry K."/>
            <person name="Chen C."/>
            <person name="Wang M."/>
            <person name="Lipzen A."/>
            <person name="Daum C."/>
            <person name="Saski C.A."/>
            <person name="Payton A.C."/>
            <person name="Mcbreen J.C."/>
            <person name="Conrad R.E."/>
            <person name="Kollar L.M."/>
            <person name="Olsson S."/>
            <person name="Huttunen S."/>
            <person name="Landis J.B."/>
            <person name="Wickett N.J."/>
            <person name="Johnson M.G."/>
            <person name="Rensing S.A."/>
            <person name="Grimwood J."/>
            <person name="Schmutz J."/>
            <person name="Mcdaniel S.F."/>
        </authorList>
    </citation>
    <scope>NUCLEOTIDE SEQUENCE [LARGE SCALE GENOMIC DNA]</scope>
    <source>
        <strain evidence="9 10">R40</strain>
    </source>
</reference>
<evidence type="ECO:0000259" key="7">
    <source>
        <dbReference type="Pfam" id="PF25036"/>
    </source>
</evidence>
<accession>A0A8T0GIG4</accession>
<feature type="region of interest" description="Disordered" evidence="4">
    <location>
        <begin position="1115"/>
        <end position="1255"/>
    </location>
</feature>
<feature type="compositionally biased region" description="Acidic residues" evidence="4">
    <location>
        <begin position="1750"/>
        <end position="1765"/>
    </location>
</feature>
<feature type="compositionally biased region" description="Polar residues" evidence="4">
    <location>
        <begin position="1155"/>
        <end position="1170"/>
    </location>
</feature>
<evidence type="ECO:0000259" key="8">
    <source>
        <dbReference type="Pfam" id="PF25037"/>
    </source>
</evidence>
<comment type="similarity">
    <text evidence="1">Belongs to the VPS13 family.</text>
</comment>
<dbReference type="Pfam" id="PF06398">
    <property type="entry name" value="Pex24p"/>
    <property type="match status" value="1"/>
</dbReference>
<organism evidence="9 10">
    <name type="scientific">Ceratodon purpureus</name>
    <name type="common">Fire moss</name>
    <name type="synonym">Dicranum purpureum</name>
    <dbReference type="NCBI Taxonomy" id="3225"/>
    <lineage>
        <taxon>Eukaryota</taxon>
        <taxon>Viridiplantae</taxon>
        <taxon>Streptophyta</taxon>
        <taxon>Embryophyta</taxon>
        <taxon>Bryophyta</taxon>
        <taxon>Bryophytina</taxon>
        <taxon>Bryopsida</taxon>
        <taxon>Dicranidae</taxon>
        <taxon>Pseudoditrichales</taxon>
        <taxon>Ditrichaceae</taxon>
        <taxon>Ceratodon</taxon>
    </lineage>
</organism>
<keyword evidence="10" id="KW-1185">Reference proteome</keyword>
<feature type="domain" description="Intermembrane lipid transfer protein VPS13-like C-terminal" evidence="8">
    <location>
        <begin position="4248"/>
        <end position="4359"/>
    </location>
</feature>
<dbReference type="InterPro" id="IPR009543">
    <property type="entry name" value="VPS13_VAB"/>
</dbReference>
<keyword evidence="2" id="KW-0813">Transport</keyword>
<feature type="compositionally biased region" description="Basic and acidic residues" evidence="4">
    <location>
        <begin position="1857"/>
        <end position="1871"/>
    </location>
</feature>
<feature type="region of interest" description="Disordered" evidence="4">
    <location>
        <begin position="96"/>
        <end position="130"/>
    </location>
</feature>
<feature type="compositionally biased region" description="Basic and acidic residues" evidence="4">
    <location>
        <begin position="1727"/>
        <end position="1742"/>
    </location>
</feature>
<dbReference type="EMBL" id="CM026432">
    <property type="protein sequence ID" value="KAG0557949.1"/>
    <property type="molecule type" value="Genomic_DNA"/>
</dbReference>
<feature type="compositionally biased region" description="Basic residues" evidence="4">
    <location>
        <begin position="4420"/>
        <end position="4431"/>
    </location>
</feature>
<gene>
    <name evidence="9" type="ORF">KC19_11G167800</name>
</gene>
<evidence type="ECO:0000256" key="4">
    <source>
        <dbReference type="SAM" id="MobiDB-lite"/>
    </source>
</evidence>
<proteinExistence type="inferred from homology"/>
<dbReference type="GO" id="GO:0098588">
    <property type="term" value="C:bounding membrane of organelle"/>
    <property type="evidence" value="ECO:0007669"/>
    <property type="project" value="UniProtKB-ARBA"/>
</dbReference>
<keyword evidence="3" id="KW-0445">Lipid transport</keyword>
<feature type="region of interest" description="Disordered" evidence="4">
    <location>
        <begin position="2047"/>
        <end position="2082"/>
    </location>
</feature>
<feature type="domain" description="TECPR1-like DysF" evidence="5">
    <location>
        <begin position="3119"/>
        <end position="3265"/>
    </location>
</feature>
<dbReference type="InterPro" id="IPR010482">
    <property type="entry name" value="TECPR1-like_DysF"/>
</dbReference>
<feature type="domain" description="Vacuolar protein sorting-associated protein 13 VPS13 adaptor binding" evidence="7">
    <location>
        <begin position="3395"/>
        <end position="3788"/>
    </location>
</feature>
<feature type="region of interest" description="Disordered" evidence="4">
    <location>
        <begin position="4411"/>
        <end position="4480"/>
    </location>
</feature>
<feature type="compositionally biased region" description="Basic and acidic residues" evidence="4">
    <location>
        <begin position="1345"/>
        <end position="1367"/>
    </location>
</feature>
<dbReference type="PANTHER" id="PTHR16166:SF137">
    <property type="entry name" value="PLECKSTRIN HOMOLOGY (PH) DOMAIN-CONTAINING PROTEIN"/>
    <property type="match status" value="1"/>
</dbReference>
<feature type="compositionally biased region" description="Polar residues" evidence="4">
    <location>
        <begin position="1872"/>
        <end position="1882"/>
    </location>
</feature>
<feature type="compositionally biased region" description="Basic and acidic residues" evidence="4">
    <location>
        <begin position="104"/>
        <end position="130"/>
    </location>
</feature>
<evidence type="ECO:0000256" key="1">
    <source>
        <dbReference type="ARBA" id="ARBA00006545"/>
    </source>
</evidence>
<feature type="compositionally biased region" description="Basic and acidic residues" evidence="4">
    <location>
        <begin position="1225"/>
        <end position="1234"/>
    </location>
</feature>
<dbReference type="InterPro" id="IPR056748">
    <property type="entry name" value="VPS13-like_C"/>
</dbReference>
<feature type="region of interest" description="Disordered" evidence="4">
    <location>
        <begin position="1707"/>
        <end position="1770"/>
    </location>
</feature>
<evidence type="ECO:0000256" key="3">
    <source>
        <dbReference type="ARBA" id="ARBA00023055"/>
    </source>
</evidence>
<feature type="region of interest" description="Disordered" evidence="4">
    <location>
        <begin position="1848"/>
        <end position="1882"/>
    </location>
</feature>
<dbReference type="GO" id="GO:0006869">
    <property type="term" value="P:lipid transport"/>
    <property type="evidence" value="ECO:0007669"/>
    <property type="project" value="UniProtKB-KW"/>
</dbReference>
<dbReference type="Pfam" id="PF25037">
    <property type="entry name" value="VPS13_C"/>
    <property type="match status" value="1"/>
</dbReference>
<dbReference type="InterPro" id="IPR026847">
    <property type="entry name" value="VPS13"/>
</dbReference>
<protein>
    <recommendedName>
        <fullName evidence="11">Vacuolar protein sorting-associated protein</fullName>
    </recommendedName>
</protein>
<evidence type="ECO:0000256" key="2">
    <source>
        <dbReference type="ARBA" id="ARBA00022448"/>
    </source>
</evidence>
<feature type="region of interest" description="Disordered" evidence="4">
    <location>
        <begin position="998"/>
        <end position="1018"/>
    </location>
</feature>
<feature type="compositionally biased region" description="Basic and acidic residues" evidence="4">
    <location>
        <begin position="2069"/>
        <end position="2082"/>
    </location>
</feature>
<sequence length="4660" mass="518213">MLEEQLAFYLDKYLGEYVKGLSKEALKVSVWNGNVELTNMQLKPEALNALKLPIKVKAGFLGSVNLKVPWSRLGQDPVIVELDRIFILAEPATNVEGGDADSVQEAKNRRVREEEEKLVRSKADNNKNAEEASDSSWLGSLIGTVIGNLKLSITNIHIRYEDEESNAGHPFAAGLTLAKLAAVTVDEDGKETFVTGGALDRVQKSGELNRLSFYFDTDTKPWPVEKPWAELVPQDWSKAFLPGIKEEPSSYKGEKPPWIKDHNYVLEPVGGTARYFKLGQKDTRSPDKPAQKAVAILDDVTISLTEKQYRDALKLAENISTFSKRVQYAHYRPNRSIKEDRKGWWHYVYTAVSEDQKKASGHLSWHQILSYSRMRKEYVSKYIEALKANPKAISVNDNKDIKELDRQLDSEIIIQWRMLAHTFVDQERKKGEEERQAKRSWWSFGWGGGDGSDSSNKEFTDDDWKRVNEIIGYEEGKPSPMVPGEDQPNMLHTLVEVQMRHNGTKLISASGQSILELTAEGLGCGIKLYPATKVFNVGLNSYKISTPEGLLGESAHEEKSLYGTFTLSPWDRELDWSLEAKAAPCYVTVQMRSIRRITRFFSSKEAVSRDVALQTAAALQSTVNEVSKNAQQQLNDALKNKPKFLLDLDIAAPKVTIPTDFFPDGQHQCKMFLDLGYFSIKTLPEDGSIDHSTEENQLYMRFHIGLKDISAFLVDGDFDWREQYNVNSVTGRLHAVNDDLRHQVKDTECGEDRGDNRSGDFEGKEGGGSNNVQEVDNSSDVSETIGKDKKEVDSGDGDLFFLPMLERTGMAIALEQICVPHLKFPTTRVALRLQSVGFQFSPARYHRIMQVVEVFSGDSDEDAAQSAFRPWDSPDFDGQMSVLSWKGVGYREAKWESRYGALAGPFLYLLESDSSRSYRTYHSLIGKKVFNVPKESLDGVENVLAICDAGQLDNKIAESAGALLLRFADEDDRSNWQGRFAGAIYRASTPGAVSGLLGGKGEKNDLEGDNVSESTETDQTKLAEQETIFLTGVLDELKIIISNARDIDYTSTKLLVAPESPMLELRAIGTKVQFVMRKNDMLVGAVLQALEIEDKFHGHVSHSCKYLARSYIKKDRKGKGRHNSEKAMASSSSHFKQKSREDRKHQKVGNEGETEQLTNDSANNSRNAGSLKSKLSHSNTSGDERFFDANDDSGNDSSSSTFSSHRHGNSSDAAAKFYDAEDDHNEPPSFKREVGLLPGSASPEPSRDDRDVTDNEELSSFVKAQVIITSPESPTYASIDKEVRVSLSTLAFYCNRPTVIAALDLVTAITAEVQPKKEQEVGDSEEDIQTSSEKESKDVPGPSDLTKKDNNGTGREADKGDGDDREYSQSTTANADGIVTTINPKVVEDVDEQGTPKIAPKKINSVVKGLLGKGKERVVFLLVLDMERAEIILNKEDGSSLSTLSQENFHTDVKIYPASWGVKAVLGNLRISDDNVKDHHHEGIPYQYICDMRDPGGSSFIELEFVSFNEDDLDYEGYEFRVTGKLSEVRLVFLNRFIQEITSYFMGLVPQSSGYVMKLKDRASDYEKRFSQSEIQGQPSLKLDISLSKPIIIMPRGTYSTDFMELDILHINIRSSSEWFGGGKEQLAAIRLETIKLDVEDVSLTVGVGGNIGTEIFDQARGIGLVVRRPLRDLWHKLPVIEATVKIEELRASLSDKEYQVITECATQNMGETPDLPPSLFDNTPSEEEKPNAEDEAQKLEEGANGADVVTEDPQAENDQEESESSSEKPYTTIKVGVGIDLVELGLYVGGTRDASLATVQVIGVWASYKSNNIEESVVMASLERFSLKDEREGTDPEMQYMIGHADDRAPNTLEGDPAHARRNKTEKNENDTAVGNSSTSHGWGQALTMLVVDAKLSPTQQQVSLRIQRPRLVVAFDFLLAVGEFFVPSMHAMLAEKGDENPLDMKNGMFLNDHVYKQTVKEIRISPTRPLVADYEGVEEFIFNGQGNTLRLLNRNDEDLSIFSPEALIFVGDGKRLIFRNVVIQNGAYLDSSIYLGSNSSYSASRDDGVFMEGPPDESDTSSTVSSHADEKKENKKEETDKPPVEFLFDLQAIGPELTLYDSINRPSGALVLPERHIRARMNVFARFSMKGDDMDLTANLNGLTVESTSGVNVLEPFDAYVTYSQVTGKQNIHVRMTEIYTNFSFSILQLILRLQDDVMSIMRITSEQITVECSEFEKIWADDDSEIAAGGSHLAFWRPRPPPGFAVLGDCVTPLNEPPAKGILTVNVALVRSRRPTGFKCVWTSNDLVPEGSQKISADGQLSERSNKQKLDNASIGITAAEDGEERGCCVWLPIPPDGYVALGCVVWKGQNEPPKSAALCVLAALVTSCSMRDCINIKGHHRANDMGSQKKWAFWRADNSVGTFLLQIDPKELVEPKAHDLRLAIANYELFTVKETVPGSDHPQTRLSNTLSAIGEEDADTAGLLTAVVSSGRIYENVGRFKLVWWDKGSGSHEGISIWRPNVPPGCAMLGDIAVKGYEPPSTGLVLRDTEEGGLISRPERFRELAHISKQRHLDGVYFWIPVPPPGYSAIGCIAGKSSRPDKDVMESIRCVRNDLVSSANFAESSLWTTRSLKAGQQQLSIWTVENEARSFFVKPGSYGSPSSQSALGLADLRRQSQPDNLTVALEVESVSATFYDDFGGFMAPLLDLSITGVQASLHGRMEAFSTVVNFSLTSTTYNSKFDVWEPLIETCDAFVRYEYESDPQDKVRPTVSRVLLNTQSDFNVNISVANANMLLEASSSWMNLSKLEARSKKQELQDKSASSENLSRRLSRLSTDVSVGGKGNKNSFIMAHNEIGEQLWLRTVEGNGKFQVSALPSNGTTIIRLPVTRCIQDSSHTEMAHGRSGKFLAIRIGNAELPRDQGIGGREYMAAIRMVPVNAATDSRQLQFQSARTRCVNPSEDFGTQVRVFWDEVFVFEVNSGEVNRLEIVVTDLAKGSPVGYCTFELTDKKNSELGEDRSELAGSASFALRSQTLYPPKMEEGNADLHNEHVENCHIKLAAHFFAVYGEEDDEDSEEVESQQSSGSQKFGAIEVSVTRNGPWSPVRLNYGLGPAPWHLGRDHLASEMVVHEGVKHLFIRTLVTLTNETEYSLEARLCPDFLVDQETVENLLDSNDLENFVVEEIFENQRSHSGKGWGHPTLPTDPGHWCRPNLSGSSKDFPEIPLPEGWVWMTDWRLDRTGSVDDDGWTYANDFSMLKGWPPSTGSRYEKGSMFVRRRRWTRSRHRKDSTKNLVISLGTLEPHSTVACPIESLRSGGPDYVVQLKPRVGSVNSGVAYNWSSVASCRGKTELGRGRQPSKVLRVRGLQNTEELLSCPVLARSSNLDNKNVWLCLQCKATEVGKSSQLNPITDWRLVISAPLELVNFLPVACKYTVSESVDGKGFMELQSGMVNPGESKAILLADLRKALYLKWIPEGGWQPQGDDVLISQPGKEPAKGVIVTNGVRDLAIHMQFDNGGNKDVSARVIQFYVSCWLDSAGCPLLKYRLVAVENRGHKKLKSDKSWLSKKSMEQIDEEDMHQYPTMISNFDSRSMGLAVALSGSESTEFGPVTSLNPLDDPDGTVDLRVVDKKNSHFRFLVSTTSHPYGFAQTQVVRLRPYTLFTNRLGLPLELRQAGGDQSKTLHPWDWRTTFSFPAVQDPLQLQIRLDGSEWSFPFAIDREETLDMTVRHFDGRRQSVRLDVHGYDNGSRYMAIFQLGSSRGPYRVENRTGHVKIKYRQLGLDENAWKIVRPHSSATFAWENPLGEKRLEVIQDGRDASQSAEVDIDKMGDHPIISADNSDSYVCVRVLNAPETEVVRFFDPEVRVQSKENAGDDEIEQAVPTQGATEPMQDEQERRPEAPSQMQITVGVGKFGLSIVDQQPRELVFLVMEKVDVVYATGLGENVSRFTVMVGYMQADNQLPLTPMPVLLAPEELHEGEDYVIKAIASMKTEINEAVQVYPYLGLKLTGSAWRINVHEALIWAFLEMYNNLHLDRLASDSEVVQVDPEIRIETLDVSEARFKVSVETSPDQRPQGKLGIWGPAVTTLGNISKMPINFRPVFRENRRMRKSQVQTQILNRVKRDLIHQPLQLLTGVNVIGMTSSTLGTMSRGAASLSKDEDFVRSRANQENARKVTGVGDAVVQGTTSFARGVGYGVKGIVTKPIDGAQDRGAAGCIQGVFKGLIGVVVEPLSGCLDFMALSVSGIGTTCSNCFDFIDHDQKFERYRLPRAIKGDGILTPYDPHAARGQAILQLAQSSGIIGSKDVFKTAGILAFSDFYQDHFCLPNNNILMLTNRRVLMLLRPPSHARDQNKELTGPCTIQWEIQWNNLLAVEEANGQSDMGPTQVLLHLRHSNKQFTQVVSCYPPNGSETPQATEIYRAINHQWRAFCPTPEDPSKAKKTRRLRRRLVTRPVWGNGKSGRISQADSSRSHTGDSETSGSCGQRWEVQDAPTTSGDDDFRLETSLGNLVWSCNHTNGSCLGSTGADSISFWRPDPPPGYISVGDIAYIGDYPDSETVVAYRYDEEKFEKPLGFDLVWRNWKDGSGSPISIWMPKPPEGYVALGCVVCADYQEPQLDVVWCVQIDLTEDATLEDIPIWKSPSESPWHCLVYSVASEVKTFVALREEKKDNTPKPRKVVD</sequence>
<dbReference type="PANTHER" id="PTHR16166">
    <property type="entry name" value="VACUOLAR PROTEIN SORTING-ASSOCIATED PROTEIN VPS13"/>
    <property type="match status" value="1"/>
</dbReference>
<feature type="domain" description="Chorein N-terminal" evidence="6">
    <location>
        <begin position="1"/>
        <end position="530"/>
    </location>
</feature>
<evidence type="ECO:0000313" key="9">
    <source>
        <dbReference type="EMBL" id="KAG0557949.1"/>
    </source>
</evidence>